<protein>
    <submittedName>
        <fullName evidence="5">DNA-binding FadR family transcriptional regulator</fullName>
    </submittedName>
</protein>
<dbReference type="PANTHER" id="PTHR43537:SF44">
    <property type="entry name" value="GNTR FAMILY REGULATORY PROTEIN"/>
    <property type="match status" value="1"/>
</dbReference>
<dbReference type="InterPro" id="IPR011711">
    <property type="entry name" value="GntR_C"/>
</dbReference>
<comment type="caution">
    <text evidence="5">The sequence shown here is derived from an EMBL/GenBank/DDBJ whole genome shotgun (WGS) entry which is preliminary data.</text>
</comment>
<dbReference type="EMBL" id="JAVDUM010000002">
    <property type="protein sequence ID" value="MDR6866044.1"/>
    <property type="molecule type" value="Genomic_DNA"/>
</dbReference>
<dbReference type="PROSITE" id="PS50949">
    <property type="entry name" value="HTH_GNTR"/>
    <property type="match status" value="1"/>
</dbReference>
<feature type="domain" description="HTH gntR-type" evidence="4">
    <location>
        <begin position="4"/>
        <end position="71"/>
    </location>
</feature>
<dbReference type="RefSeq" id="WP_310017446.1">
    <property type="nucleotide sequence ID" value="NZ_JAVDUM010000002.1"/>
</dbReference>
<keyword evidence="3" id="KW-0804">Transcription</keyword>
<dbReference type="SUPFAM" id="SSF48008">
    <property type="entry name" value="GntR ligand-binding domain-like"/>
    <property type="match status" value="1"/>
</dbReference>
<dbReference type="Pfam" id="PF07729">
    <property type="entry name" value="FCD"/>
    <property type="match status" value="1"/>
</dbReference>
<dbReference type="Gene3D" id="1.10.10.10">
    <property type="entry name" value="Winged helix-like DNA-binding domain superfamily/Winged helix DNA-binding domain"/>
    <property type="match status" value="1"/>
</dbReference>
<name>A0ABU1S8V5_9MICO</name>
<accession>A0ABU1S8V5</accession>
<dbReference type="Pfam" id="PF00392">
    <property type="entry name" value="GntR"/>
    <property type="match status" value="1"/>
</dbReference>
<dbReference type="SMART" id="SM00345">
    <property type="entry name" value="HTH_GNTR"/>
    <property type="match status" value="1"/>
</dbReference>
<dbReference type="SMART" id="SM00895">
    <property type="entry name" value="FCD"/>
    <property type="match status" value="1"/>
</dbReference>
<dbReference type="SUPFAM" id="SSF46785">
    <property type="entry name" value="Winged helix' DNA-binding domain"/>
    <property type="match status" value="1"/>
</dbReference>
<gene>
    <name evidence="5" type="ORF">J2Y69_000629</name>
</gene>
<evidence type="ECO:0000313" key="5">
    <source>
        <dbReference type="EMBL" id="MDR6866044.1"/>
    </source>
</evidence>
<dbReference type="InterPro" id="IPR008920">
    <property type="entry name" value="TF_FadR/GntR_C"/>
</dbReference>
<dbReference type="InterPro" id="IPR000524">
    <property type="entry name" value="Tscrpt_reg_HTH_GntR"/>
</dbReference>
<dbReference type="GO" id="GO:0003677">
    <property type="term" value="F:DNA binding"/>
    <property type="evidence" value="ECO:0007669"/>
    <property type="project" value="UniProtKB-KW"/>
</dbReference>
<sequence length="239" mass="25374">MSQNALHDVIVERWGADIGAGRRAPGSRIVMDEAVSEFDASRGAIREAVRVLESLGLVVSRQRVGILVQPPEAWSPYDERVLRWRLDGPGRADLLQSLSELRAAVEPVAARLAAKHATPEQCGALTASVIGMASTSRSADTDEYLAHDIAFHTTLLQASRNVMLSSLSPIVVAVLEGRTHHALMPGVADPEALRLHGEVAAGVQAGDAELAESAMRAIVAESSEAMESIHGGRSEPAPE</sequence>
<dbReference type="InterPro" id="IPR036388">
    <property type="entry name" value="WH-like_DNA-bd_sf"/>
</dbReference>
<reference evidence="5 6" key="1">
    <citation type="submission" date="2023-07" db="EMBL/GenBank/DDBJ databases">
        <title>Sorghum-associated microbial communities from plants grown in Nebraska, USA.</title>
        <authorList>
            <person name="Schachtman D."/>
        </authorList>
    </citation>
    <scope>NUCLEOTIDE SEQUENCE [LARGE SCALE GENOMIC DNA]</scope>
    <source>
        <strain evidence="5 6">2980</strain>
    </source>
</reference>
<keyword evidence="6" id="KW-1185">Reference proteome</keyword>
<evidence type="ECO:0000256" key="1">
    <source>
        <dbReference type="ARBA" id="ARBA00023015"/>
    </source>
</evidence>
<evidence type="ECO:0000259" key="4">
    <source>
        <dbReference type="PROSITE" id="PS50949"/>
    </source>
</evidence>
<keyword evidence="1" id="KW-0805">Transcription regulation</keyword>
<evidence type="ECO:0000313" key="6">
    <source>
        <dbReference type="Proteomes" id="UP001259347"/>
    </source>
</evidence>
<keyword evidence="2 5" id="KW-0238">DNA-binding</keyword>
<evidence type="ECO:0000256" key="3">
    <source>
        <dbReference type="ARBA" id="ARBA00023163"/>
    </source>
</evidence>
<dbReference type="PANTHER" id="PTHR43537">
    <property type="entry name" value="TRANSCRIPTIONAL REGULATOR, GNTR FAMILY"/>
    <property type="match status" value="1"/>
</dbReference>
<dbReference type="Proteomes" id="UP001259347">
    <property type="component" value="Unassembled WGS sequence"/>
</dbReference>
<proteinExistence type="predicted"/>
<evidence type="ECO:0000256" key="2">
    <source>
        <dbReference type="ARBA" id="ARBA00023125"/>
    </source>
</evidence>
<dbReference type="Gene3D" id="1.20.120.530">
    <property type="entry name" value="GntR ligand-binding domain-like"/>
    <property type="match status" value="1"/>
</dbReference>
<dbReference type="InterPro" id="IPR036390">
    <property type="entry name" value="WH_DNA-bd_sf"/>
</dbReference>
<organism evidence="5 6">
    <name type="scientific">Microbacterium resistens</name>
    <dbReference type="NCBI Taxonomy" id="156977"/>
    <lineage>
        <taxon>Bacteria</taxon>
        <taxon>Bacillati</taxon>
        <taxon>Actinomycetota</taxon>
        <taxon>Actinomycetes</taxon>
        <taxon>Micrococcales</taxon>
        <taxon>Microbacteriaceae</taxon>
        <taxon>Microbacterium</taxon>
    </lineage>
</organism>